<dbReference type="NCBIfam" id="TIGR01409">
    <property type="entry name" value="TAT_signal_seq"/>
    <property type="match status" value="1"/>
</dbReference>
<reference evidence="4 5" key="1">
    <citation type="submission" date="2017-08" db="EMBL/GenBank/DDBJ databases">
        <title>Halomonas alkalisoli sp. nov., isolated from saline alkaline soil.</title>
        <authorList>
            <person name="Wang D."/>
            <person name="Zhang G."/>
        </authorList>
    </citation>
    <scope>NUCLEOTIDE SEQUENCE [LARGE SCALE GENOMIC DNA]</scope>
    <source>
        <strain evidence="4 5">WRN001</strain>
    </source>
</reference>
<evidence type="ECO:0000313" key="5">
    <source>
        <dbReference type="Proteomes" id="UP000217771"/>
    </source>
</evidence>
<keyword evidence="3" id="KW-1133">Transmembrane helix</keyword>
<dbReference type="SUPFAM" id="SSF53850">
    <property type="entry name" value="Periplasmic binding protein-like II"/>
    <property type="match status" value="1"/>
</dbReference>
<dbReference type="AlphaFoldDB" id="A0A2A2EVJ6"/>
<protein>
    <recommendedName>
        <fullName evidence="6">Tat (Twin-arginine translocation) pathway signal sequence</fullName>
    </recommendedName>
</protein>
<evidence type="ECO:0000256" key="3">
    <source>
        <dbReference type="SAM" id="Phobius"/>
    </source>
</evidence>
<name>A0A2A2EVJ6_9GAMM</name>
<feature type="transmembrane region" description="Helical" evidence="3">
    <location>
        <begin position="12"/>
        <end position="30"/>
    </location>
</feature>
<keyword evidence="2" id="KW-0732">Signal</keyword>
<comment type="similarity">
    <text evidence="1">Belongs to the UPF0065 (bug) family.</text>
</comment>
<dbReference type="Pfam" id="PF03401">
    <property type="entry name" value="TctC"/>
    <property type="match status" value="1"/>
</dbReference>
<dbReference type="PIRSF" id="PIRSF017082">
    <property type="entry name" value="YflP"/>
    <property type="match status" value="1"/>
</dbReference>
<keyword evidence="3" id="KW-0812">Transmembrane</keyword>
<dbReference type="Gene3D" id="3.40.190.10">
    <property type="entry name" value="Periplasmic binding protein-like II"/>
    <property type="match status" value="1"/>
</dbReference>
<comment type="caution">
    <text evidence="4">The sequence shown here is derived from an EMBL/GenBank/DDBJ whole genome shotgun (WGS) entry which is preliminary data.</text>
</comment>
<dbReference type="InterPro" id="IPR006311">
    <property type="entry name" value="TAT_signal"/>
</dbReference>
<accession>A0A2A2EVJ6</accession>
<dbReference type="OrthoDB" id="5171643at2"/>
<evidence type="ECO:0008006" key="6">
    <source>
        <dbReference type="Google" id="ProtNLM"/>
    </source>
</evidence>
<dbReference type="EMBL" id="NSKB01000003">
    <property type="protein sequence ID" value="PAU77441.1"/>
    <property type="molecule type" value="Genomic_DNA"/>
</dbReference>
<gene>
    <name evidence="4" type="ORF">CK498_09425</name>
</gene>
<evidence type="ECO:0000313" key="4">
    <source>
        <dbReference type="EMBL" id="PAU77441.1"/>
    </source>
</evidence>
<dbReference type="PANTHER" id="PTHR42928">
    <property type="entry name" value="TRICARBOXYLATE-BINDING PROTEIN"/>
    <property type="match status" value="1"/>
</dbReference>
<dbReference type="InterPro" id="IPR042100">
    <property type="entry name" value="Bug_dom1"/>
</dbReference>
<keyword evidence="3" id="KW-0472">Membrane</keyword>
<evidence type="ECO:0000256" key="2">
    <source>
        <dbReference type="ARBA" id="ARBA00022729"/>
    </source>
</evidence>
<dbReference type="InterPro" id="IPR005064">
    <property type="entry name" value="BUG"/>
</dbReference>
<dbReference type="InterPro" id="IPR019546">
    <property type="entry name" value="TAT_signal_bac_arc"/>
</dbReference>
<keyword evidence="5" id="KW-1185">Reference proteome</keyword>
<dbReference type="PANTHER" id="PTHR42928:SF5">
    <property type="entry name" value="BLR1237 PROTEIN"/>
    <property type="match status" value="1"/>
</dbReference>
<evidence type="ECO:0000256" key="1">
    <source>
        <dbReference type="ARBA" id="ARBA00006987"/>
    </source>
</evidence>
<dbReference type="CDD" id="cd07012">
    <property type="entry name" value="PBP2_Bug_TTT"/>
    <property type="match status" value="1"/>
</dbReference>
<dbReference type="Gene3D" id="3.40.190.150">
    <property type="entry name" value="Bordetella uptake gene, domain 1"/>
    <property type="match status" value="1"/>
</dbReference>
<dbReference type="RefSeq" id="WP_095620605.1">
    <property type="nucleotide sequence ID" value="NZ_NSKB01000003.1"/>
</dbReference>
<dbReference type="PROSITE" id="PS51318">
    <property type="entry name" value="TAT"/>
    <property type="match status" value="1"/>
</dbReference>
<proteinExistence type="inferred from homology"/>
<sequence length="343" mass="37552">MSDKLNTSRRRFLQGSVATVAGVAFGGSLLTKPVFANEFPSGRIEVLVPFSPGGGTDRSVRLVTPAWQTTLGMSDPFRLNHSPGAGTLIAQNALKDASHDGHTVLFTPAPHVAWLSVLQSDEFSLGQVAWLGSYFQDPNVLLVPSDSPYQTAQELIDDARETGRTLTASVSSPMSAAHAATVVLRERAGINIRIVPFDGGGEARNAVAGGHVDLCMAPYWSAINVLELTRALCIFADEDPSTGLWDAPPAKEELDFEMPNLYEPYGAMVSAQVRDDHPDTFERLSSTFMKALESDEFREAAEDQDIHFFAQAWGPDRMNQFIEEYIALLDEFRPAMEQDLEEM</sequence>
<dbReference type="Proteomes" id="UP000217771">
    <property type="component" value="Unassembled WGS sequence"/>
</dbReference>
<organism evidence="4 5">
    <name type="scientific">Halomonas salipaludis</name>
    <dbReference type="NCBI Taxonomy" id="2032625"/>
    <lineage>
        <taxon>Bacteria</taxon>
        <taxon>Pseudomonadati</taxon>
        <taxon>Pseudomonadota</taxon>
        <taxon>Gammaproteobacteria</taxon>
        <taxon>Oceanospirillales</taxon>
        <taxon>Halomonadaceae</taxon>
        <taxon>Halomonas</taxon>
    </lineage>
</organism>